<keyword evidence="2" id="KW-0472">Membrane</keyword>
<reference evidence="3 4" key="1">
    <citation type="submission" date="2024-04" db="EMBL/GenBank/DDBJ databases">
        <authorList>
            <person name="Waldvogel A.-M."/>
            <person name="Schoenle A."/>
        </authorList>
    </citation>
    <scope>NUCLEOTIDE SEQUENCE [LARGE SCALE GENOMIC DNA]</scope>
</reference>
<organism evidence="3 4">
    <name type="scientific">Knipowitschia caucasica</name>
    <name type="common">Caucasian dwarf goby</name>
    <name type="synonym">Pomatoschistus caucasicus</name>
    <dbReference type="NCBI Taxonomy" id="637954"/>
    <lineage>
        <taxon>Eukaryota</taxon>
        <taxon>Metazoa</taxon>
        <taxon>Chordata</taxon>
        <taxon>Craniata</taxon>
        <taxon>Vertebrata</taxon>
        <taxon>Euteleostomi</taxon>
        <taxon>Actinopterygii</taxon>
        <taxon>Neopterygii</taxon>
        <taxon>Teleostei</taxon>
        <taxon>Neoteleostei</taxon>
        <taxon>Acanthomorphata</taxon>
        <taxon>Gobiaria</taxon>
        <taxon>Gobiiformes</taxon>
        <taxon>Gobioidei</taxon>
        <taxon>Gobiidae</taxon>
        <taxon>Gobiinae</taxon>
        <taxon>Knipowitschia</taxon>
    </lineage>
</organism>
<evidence type="ECO:0000256" key="1">
    <source>
        <dbReference type="SAM" id="MobiDB-lite"/>
    </source>
</evidence>
<feature type="region of interest" description="Disordered" evidence="1">
    <location>
        <begin position="113"/>
        <end position="136"/>
    </location>
</feature>
<keyword evidence="2" id="KW-1133">Transmembrane helix</keyword>
<evidence type="ECO:0000313" key="3">
    <source>
        <dbReference type="EMBL" id="CAL1569114.1"/>
    </source>
</evidence>
<accession>A0AAV2IUZ9</accession>
<dbReference type="Proteomes" id="UP001497482">
    <property type="component" value="Chromosome 1"/>
</dbReference>
<feature type="transmembrane region" description="Helical" evidence="2">
    <location>
        <begin position="25"/>
        <end position="47"/>
    </location>
</feature>
<keyword evidence="2" id="KW-0812">Transmembrane</keyword>
<evidence type="ECO:0000313" key="4">
    <source>
        <dbReference type="Proteomes" id="UP001497482"/>
    </source>
</evidence>
<sequence>MRNSRLSPGGGGEAFRVFFGLELGVWYVVVFLRLGVWLFCGGGEIFWVPPPPGVTGPCASAHFRGCPRWGPQQQGGGPRGWSFYAWSGGFFPPKPPVVGRGLPGFSSYSTGFTFPTPLDPPPGAPGARGSPGPRGV</sequence>
<gene>
    <name evidence="3" type="ORF">KC01_LOCUS1599</name>
</gene>
<dbReference type="AlphaFoldDB" id="A0AAV2IUZ9"/>
<protein>
    <submittedName>
        <fullName evidence="3">Uncharacterized protein</fullName>
    </submittedName>
</protein>
<evidence type="ECO:0000256" key="2">
    <source>
        <dbReference type="SAM" id="Phobius"/>
    </source>
</evidence>
<name>A0AAV2IUZ9_KNICA</name>
<dbReference type="EMBL" id="OZ035823">
    <property type="protein sequence ID" value="CAL1569114.1"/>
    <property type="molecule type" value="Genomic_DNA"/>
</dbReference>
<feature type="compositionally biased region" description="Low complexity" evidence="1">
    <location>
        <begin position="125"/>
        <end position="136"/>
    </location>
</feature>
<proteinExistence type="predicted"/>
<keyword evidence="4" id="KW-1185">Reference proteome</keyword>